<dbReference type="InterPro" id="IPR044730">
    <property type="entry name" value="RNase_H-like_dom_plant"/>
</dbReference>
<dbReference type="AlphaFoldDB" id="A0A2P6QM40"/>
<keyword evidence="4" id="KW-1185">Reference proteome</keyword>
<accession>A0A2P6QM40</accession>
<proteinExistence type="predicted"/>
<dbReference type="GO" id="GO:0003964">
    <property type="term" value="F:RNA-directed DNA polymerase activity"/>
    <property type="evidence" value="ECO:0007669"/>
    <property type="project" value="UniProtKB-KW"/>
</dbReference>
<dbReference type="CDD" id="cd06222">
    <property type="entry name" value="RNase_H_like"/>
    <property type="match status" value="1"/>
</dbReference>
<dbReference type="InterPro" id="IPR053151">
    <property type="entry name" value="RNase_H-like"/>
</dbReference>
<dbReference type="Gene3D" id="3.30.420.10">
    <property type="entry name" value="Ribonuclease H-like superfamily/Ribonuclease H"/>
    <property type="match status" value="1"/>
</dbReference>
<dbReference type="PANTHER" id="PTHR47723:SF23">
    <property type="entry name" value="REVERSE TRANSCRIPTASE-LIKE PROTEIN"/>
    <property type="match status" value="1"/>
</dbReference>
<dbReference type="Pfam" id="PF13456">
    <property type="entry name" value="RVT_3"/>
    <property type="match status" value="1"/>
</dbReference>
<comment type="caution">
    <text evidence="3">The sequence shown here is derived from an EMBL/GenBank/DDBJ whole genome shotgun (WGS) entry which is preliminary data.</text>
</comment>
<dbReference type="EMBL" id="PDCK01000043">
    <property type="protein sequence ID" value="PRQ35239.1"/>
    <property type="molecule type" value="Genomic_DNA"/>
</dbReference>
<feature type="domain" description="Reverse transcriptase zinc-binding" evidence="2">
    <location>
        <begin position="236"/>
        <end position="300"/>
    </location>
</feature>
<dbReference type="PANTHER" id="PTHR47723">
    <property type="entry name" value="OS05G0353850 PROTEIN"/>
    <property type="match status" value="1"/>
</dbReference>
<keyword evidence="3" id="KW-0695">RNA-directed DNA polymerase</keyword>
<dbReference type="InterPro" id="IPR026960">
    <property type="entry name" value="RVT-Znf"/>
</dbReference>
<evidence type="ECO:0000259" key="1">
    <source>
        <dbReference type="Pfam" id="PF13456"/>
    </source>
</evidence>
<feature type="domain" description="RNase H type-1" evidence="1">
    <location>
        <begin position="392"/>
        <end position="477"/>
    </location>
</feature>
<gene>
    <name evidence="3" type="ORF">RchiOBHm_Chr5g0077831</name>
</gene>
<dbReference type="InterPro" id="IPR012337">
    <property type="entry name" value="RNaseH-like_sf"/>
</dbReference>
<keyword evidence="3" id="KW-0808">Transferase</keyword>
<evidence type="ECO:0000259" key="2">
    <source>
        <dbReference type="Pfam" id="PF13966"/>
    </source>
</evidence>
<evidence type="ECO:0000313" key="4">
    <source>
        <dbReference type="Proteomes" id="UP000238479"/>
    </source>
</evidence>
<dbReference type="STRING" id="74649.A0A2P6QM40"/>
<dbReference type="Proteomes" id="UP000238479">
    <property type="component" value="Chromosome 5"/>
</dbReference>
<dbReference type="GO" id="GO:0004523">
    <property type="term" value="F:RNA-DNA hybrid ribonuclease activity"/>
    <property type="evidence" value="ECO:0007669"/>
    <property type="project" value="InterPro"/>
</dbReference>
<protein>
    <submittedName>
        <fullName evidence="3">Putative ribonuclease H-like domain, reverse transcriptase zinc-binding domain-containing protein</fullName>
    </submittedName>
</protein>
<reference evidence="3 4" key="1">
    <citation type="journal article" date="2018" name="Nat. Genet.">
        <title>The Rosa genome provides new insights in the design of modern roses.</title>
        <authorList>
            <person name="Bendahmane M."/>
        </authorList>
    </citation>
    <scope>NUCLEOTIDE SEQUENCE [LARGE SCALE GENOMIC DNA]</scope>
    <source>
        <strain evidence="4">cv. Old Blush</strain>
    </source>
</reference>
<dbReference type="Gramene" id="PRQ35239">
    <property type="protein sequence ID" value="PRQ35239"/>
    <property type="gene ID" value="RchiOBHm_Chr5g0077831"/>
</dbReference>
<organism evidence="3 4">
    <name type="scientific">Rosa chinensis</name>
    <name type="common">China rose</name>
    <dbReference type="NCBI Taxonomy" id="74649"/>
    <lineage>
        <taxon>Eukaryota</taxon>
        <taxon>Viridiplantae</taxon>
        <taxon>Streptophyta</taxon>
        <taxon>Embryophyta</taxon>
        <taxon>Tracheophyta</taxon>
        <taxon>Spermatophyta</taxon>
        <taxon>Magnoliopsida</taxon>
        <taxon>eudicotyledons</taxon>
        <taxon>Gunneridae</taxon>
        <taxon>Pentapetalae</taxon>
        <taxon>rosids</taxon>
        <taxon>fabids</taxon>
        <taxon>Rosales</taxon>
        <taxon>Rosaceae</taxon>
        <taxon>Rosoideae</taxon>
        <taxon>Rosoideae incertae sedis</taxon>
        <taxon>Rosa</taxon>
    </lineage>
</organism>
<evidence type="ECO:0000313" key="3">
    <source>
        <dbReference type="EMBL" id="PRQ35239.1"/>
    </source>
</evidence>
<dbReference type="InterPro" id="IPR036397">
    <property type="entry name" value="RNaseH_sf"/>
</dbReference>
<name>A0A2P6QM40_ROSCH</name>
<dbReference type="InterPro" id="IPR002156">
    <property type="entry name" value="RNaseH_domain"/>
</dbReference>
<keyword evidence="3" id="KW-0548">Nucleotidyltransferase</keyword>
<dbReference type="GO" id="GO:0003676">
    <property type="term" value="F:nucleic acid binding"/>
    <property type="evidence" value="ECO:0007669"/>
    <property type="project" value="InterPro"/>
</dbReference>
<dbReference type="Pfam" id="PF13966">
    <property type="entry name" value="zf-RVT"/>
    <property type="match status" value="1"/>
</dbReference>
<sequence length="511" mass="58519">MLPFHFGAPRYRSRIVFPYFDHSFSTNTGIRPPIQKRDSLLPTTIVFVVENITDTITKTKRGVPLVSWKSCCASVDEGGLGLRQLVLLNQSLLLKRCWEIYSSSAVSCLFIRNIFWRGGLMRRSYVPSSIWPGVKKFWSVVMENAQWLIGQGTNISFWRDNFMGKPIIDFFGPHTIVDNLQGYVADYISNGSWVIPDLLHFHYPALCELIEKVPLAMDPSVEDKVIWSSATSGELTAKNAFQFLCQPFPSMSWGKCIWSKFITPRMSLLTWKLLWGRILSDDFLQRRGVALASRCGLCGTIPSSLIEVWQVGLVNRSPQLKELWLACFTTVLWFIWQARNKMKHEGQGFNVAIIYRLIVGHVQAASRIASGYMTNSLLDLQVLKHFGVQCKLRRTPSVIEVMAVIKAIELAWVRDWKHVWLKVDSSLVLNFLQSPDLVPWQLHIEWGNCLYRISQMQFQSSHIFREGNRVADALANYGVTSSDLTWWDLAPPFIDRHCQSDSLGMPNFHFC</sequence>
<dbReference type="OMA" id="RIASGYM"/>
<dbReference type="SUPFAM" id="SSF53098">
    <property type="entry name" value="Ribonuclease H-like"/>
    <property type="match status" value="1"/>
</dbReference>